<reference evidence="1 2" key="2">
    <citation type="submission" date="2020-03" db="EMBL/GenBank/DDBJ databases">
        <title>Chryseoglobus sp. isolated from a deep-sea seamount.</title>
        <authorList>
            <person name="Zhang D.-C."/>
        </authorList>
    </citation>
    <scope>NUCLEOTIDE SEQUENCE [LARGE SCALE GENOMIC DNA]</scope>
    <source>
        <strain evidence="1 2">KN1116</strain>
    </source>
</reference>
<protein>
    <submittedName>
        <fullName evidence="1">Uncharacterized protein</fullName>
    </submittedName>
</protein>
<dbReference type="Proteomes" id="UP000818266">
    <property type="component" value="Unassembled WGS sequence"/>
</dbReference>
<evidence type="ECO:0000313" key="1">
    <source>
        <dbReference type="EMBL" id="NHF61858.1"/>
    </source>
</evidence>
<comment type="caution">
    <text evidence="1">The sequence shown here is derived from an EMBL/GenBank/DDBJ whole genome shotgun (WGS) entry which is preliminary data.</text>
</comment>
<name>A0A9E5JSX6_9MICO</name>
<accession>A0A9E5JSX6</accession>
<evidence type="ECO:0000313" key="2">
    <source>
        <dbReference type="Proteomes" id="UP000818266"/>
    </source>
</evidence>
<dbReference type="AlphaFoldDB" id="A0A9E5JSX6"/>
<dbReference type="RefSeq" id="WP_165638007.1">
    <property type="nucleotide sequence ID" value="NZ_JAVJPO010000010.1"/>
</dbReference>
<proteinExistence type="predicted"/>
<organism evidence="1 2">
    <name type="scientific">Microcella pacifica</name>
    <dbReference type="NCBI Taxonomy" id="2591847"/>
    <lineage>
        <taxon>Bacteria</taxon>
        <taxon>Bacillati</taxon>
        <taxon>Actinomycetota</taxon>
        <taxon>Actinomycetes</taxon>
        <taxon>Micrococcales</taxon>
        <taxon>Microbacteriaceae</taxon>
        <taxon>Microcella</taxon>
    </lineage>
</organism>
<reference evidence="1 2" key="1">
    <citation type="submission" date="2019-06" db="EMBL/GenBank/DDBJ databases">
        <authorList>
            <person name="De-Chao Zhang Q."/>
        </authorList>
    </citation>
    <scope>NUCLEOTIDE SEQUENCE [LARGE SCALE GENOMIC DNA]</scope>
    <source>
        <strain evidence="1 2">KN1116</strain>
    </source>
</reference>
<keyword evidence="2" id="KW-1185">Reference proteome</keyword>
<gene>
    <name evidence="1" type="ORF">FK219_001150</name>
</gene>
<dbReference type="EMBL" id="VIKT02000002">
    <property type="protein sequence ID" value="NHF61858.1"/>
    <property type="molecule type" value="Genomic_DNA"/>
</dbReference>
<sequence>MPTVRARHMLTETDDLARALDDAAAAWPELRGDRPALLRRLVQAGHATLEVRGGAREIVRTAAGAATGSYPRDALAALRTEWPE</sequence>